<reference evidence="1" key="1">
    <citation type="submission" date="2021-01" db="EMBL/GenBank/DDBJ databases">
        <authorList>
            <person name="Corre E."/>
            <person name="Pelletier E."/>
            <person name="Niang G."/>
            <person name="Scheremetjew M."/>
            <person name="Finn R."/>
            <person name="Kale V."/>
            <person name="Holt S."/>
            <person name="Cochrane G."/>
            <person name="Meng A."/>
            <person name="Brown T."/>
            <person name="Cohen L."/>
        </authorList>
    </citation>
    <scope>NUCLEOTIDE SEQUENCE</scope>
    <source>
        <strain evidence="1">CCMP622</strain>
    </source>
</reference>
<proteinExistence type="predicted"/>
<name>A0A7S2XI79_9EUKA</name>
<organism evidence="1">
    <name type="scientific">Lotharella oceanica</name>
    <dbReference type="NCBI Taxonomy" id="641309"/>
    <lineage>
        <taxon>Eukaryota</taxon>
        <taxon>Sar</taxon>
        <taxon>Rhizaria</taxon>
        <taxon>Cercozoa</taxon>
        <taxon>Chlorarachniophyceae</taxon>
        <taxon>Lotharella</taxon>
    </lineage>
</organism>
<sequence length="138" mass="15096">MSVAVDTKAGKIAEFAEEKCCGMDVVHEELFDLGDFLRIDKENTMCCCFTSTDTTLIQLKHVTSIKYTVGNFMDNLLAFGPVKACTAMCCSCCCKLPMAVKFSLGGNDMAFMTIFISDKKKLEGALIAKSSATRVQMK</sequence>
<gene>
    <name evidence="1" type="ORF">LSP00402_LOCUS22211</name>
</gene>
<evidence type="ECO:0000313" key="1">
    <source>
        <dbReference type="EMBL" id="CAD9778195.1"/>
    </source>
</evidence>
<dbReference type="EMBL" id="HBHP01036072">
    <property type="protein sequence ID" value="CAD9778195.1"/>
    <property type="molecule type" value="Transcribed_RNA"/>
</dbReference>
<dbReference type="AlphaFoldDB" id="A0A7S2XI79"/>
<accession>A0A7S2XI79</accession>
<protein>
    <submittedName>
        <fullName evidence="1">Uncharacterized protein</fullName>
    </submittedName>
</protein>